<dbReference type="OrthoDB" id="9807829at2"/>
<protein>
    <submittedName>
        <fullName evidence="3">TIGR01621 family pseudouridine synthase</fullName>
    </submittedName>
</protein>
<evidence type="ECO:0000259" key="2">
    <source>
        <dbReference type="Pfam" id="PF00849"/>
    </source>
</evidence>
<dbReference type="InterPro" id="IPR006508">
    <property type="entry name" value="PsdUridine_synth_RluA-like"/>
</dbReference>
<dbReference type="InterPro" id="IPR006224">
    <property type="entry name" value="PsdUridine_synth_RluA-like_CS"/>
</dbReference>
<dbReference type="SUPFAM" id="SSF55120">
    <property type="entry name" value="Pseudouridine synthase"/>
    <property type="match status" value="1"/>
</dbReference>
<dbReference type="NCBIfam" id="TIGR01621">
    <property type="entry name" value="RluA-like"/>
    <property type="match status" value="1"/>
</dbReference>
<evidence type="ECO:0000313" key="4">
    <source>
        <dbReference type="Proteomes" id="UP000276260"/>
    </source>
</evidence>
<dbReference type="PROSITE" id="PS01129">
    <property type="entry name" value="PSI_RLU"/>
    <property type="match status" value="1"/>
</dbReference>
<evidence type="ECO:0000313" key="3">
    <source>
        <dbReference type="EMBL" id="RRJ22919.1"/>
    </source>
</evidence>
<dbReference type="GO" id="GO:0009982">
    <property type="term" value="F:pseudouridine synthase activity"/>
    <property type="evidence" value="ECO:0007669"/>
    <property type="project" value="InterPro"/>
</dbReference>
<dbReference type="EMBL" id="RRCF01000001">
    <property type="protein sequence ID" value="RRJ22919.1"/>
    <property type="molecule type" value="Genomic_DNA"/>
</dbReference>
<accession>A0A3P3QQY1</accession>
<dbReference type="GO" id="GO:0003723">
    <property type="term" value="F:RNA binding"/>
    <property type="evidence" value="ECO:0007669"/>
    <property type="project" value="InterPro"/>
</dbReference>
<dbReference type="InterPro" id="IPR050188">
    <property type="entry name" value="RluA_PseudoU_synthase"/>
</dbReference>
<dbReference type="InterPro" id="IPR020103">
    <property type="entry name" value="PsdUridine_synth_cat_dom_sf"/>
</dbReference>
<dbReference type="Proteomes" id="UP000276260">
    <property type="component" value="Unassembled WGS sequence"/>
</dbReference>
<dbReference type="PANTHER" id="PTHR21600:SF87">
    <property type="entry name" value="RNA PSEUDOURIDYLATE SYNTHASE DOMAIN-CONTAINING PROTEIN 1"/>
    <property type="match status" value="1"/>
</dbReference>
<dbReference type="CDD" id="cd02869">
    <property type="entry name" value="PseudoU_synth_RluA_like"/>
    <property type="match status" value="1"/>
</dbReference>
<proteinExistence type="inferred from homology"/>
<name>A0A3P3QQY1_9GAMM</name>
<comment type="similarity">
    <text evidence="1">Belongs to the pseudouridine synthase RluA family.</text>
</comment>
<dbReference type="AlphaFoldDB" id="A0A3P3QQY1"/>
<dbReference type="Pfam" id="PF00849">
    <property type="entry name" value="PseudoU_synth_2"/>
    <property type="match status" value="1"/>
</dbReference>
<gene>
    <name evidence="3" type="ORF">EIK76_02200</name>
</gene>
<dbReference type="RefSeq" id="WP_046518772.1">
    <property type="nucleotide sequence ID" value="NZ_LAVS01000004.1"/>
</dbReference>
<organism evidence="3 4">
    <name type="scientific">Rheinheimera mesophila</name>
    <dbReference type="NCBI Taxonomy" id="1547515"/>
    <lineage>
        <taxon>Bacteria</taxon>
        <taxon>Pseudomonadati</taxon>
        <taxon>Pseudomonadota</taxon>
        <taxon>Gammaproteobacteria</taxon>
        <taxon>Chromatiales</taxon>
        <taxon>Chromatiaceae</taxon>
        <taxon>Rheinheimera</taxon>
    </lineage>
</organism>
<sequence length="235" mass="26091">MTLTLVFEHADFLVLDKPSGLSFHSEFEPGVVALAEAQFGLKLYAVHRLDKGTSGLLLLAKSSEAAAKLAELFQQQQIQKFYLALTDQKPKKKQGWVKGDMVQARRSAWKLTGALTNPAVSYFVSAFYDVAGRRAFLVKPFTGKTHQVRVALKSVSAAILGDELYQGSAADRLYLHAYALYFSWEGAQIKLVLPPSAGQEFLTESLQQYLNQNWADPAVLDWPSYQKPTTSKSLD</sequence>
<dbReference type="InterPro" id="IPR006145">
    <property type="entry name" value="PsdUridine_synth_RsuA/RluA"/>
</dbReference>
<comment type="caution">
    <text evidence="3">The sequence shown here is derived from an EMBL/GenBank/DDBJ whole genome shotgun (WGS) entry which is preliminary data.</text>
</comment>
<dbReference type="Gene3D" id="3.30.2350.10">
    <property type="entry name" value="Pseudouridine synthase"/>
    <property type="match status" value="1"/>
</dbReference>
<evidence type="ECO:0000256" key="1">
    <source>
        <dbReference type="ARBA" id="ARBA00010876"/>
    </source>
</evidence>
<dbReference type="GO" id="GO:0000455">
    <property type="term" value="P:enzyme-directed rRNA pseudouridine synthesis"/>
    <property type="evidence" value="ECO:0007669"/>
    <property type="project" value="TreeGrafter"/>
</dbReference>
<keyword evidence="4" id="KW-1185">Reference proteome</keyword>
<feature type="domain" description="Pseudouridine synthase RsuA/RluA-like" evidence="2">
    <location>
        <begin position="11"/>
        <end position="153"/>
    </location>
</feature>
<dbReference type="PANTHER" id="PTHR21600">
    <property type="entry name" value="MITOCHONDRIAL RNA PSEUDOURIDINE SYNTHASE"/>
    <property type="match status" value="1"/>
</dbReference>
<dbReference type="GO" id="GO:0140098">
    <property type="term" value="F:catalytic activity, acting on RNA"/>
    <property type="evidence" value="ECO:0007669"/>
    <property type="project" value="UniProtKB-ARBA"/>
</dbReference>
<reference evidence="3 4" key="1">
    <citation type="submission" date="2018-11" db="EMBL/GenBank/DDBJ databases">
        <title>Draft genome analysis of Rheinheimera mesophila isolated from an industrial waste site.</title>
        <authorList>
            <person name="Yu Q."/>
            <person name="Qi Y."/>
            <person name="Zhang H."/>
            <person name="Lu Y."/>
            <person name="Pu J."/>
        </authorList>
    </citation>
    <scope>NUCLEOTIDE SEQUENCE [LARGE SCALE GENOMIC DNA]</scope>
    <source>
        <strain evidence="3 4">IITR13</strain>
    </source>
</reference>